<dbReference type="AlphaFoldDB" id="E9HI88"/>
<dbReference type="InParanoid" id="E9HI88"/>
<name>E9HI88_DAPPU</name>
<accession>E9HI88</accession>
<proteinExistence type="predicted"/>
<organism evidence="1 2">
    <name type="scientific">Daphnia pulex</name>
    <name type="common">Water flea</name>
    <dbReference type="NCBI Taxonomy" id="6669"/>
    <lineage>
        <taxon>Eukaryota</taxon>
        <taxon>Metazoa</taxon>
        <taxon>Ecdysozoa</taxon>
        <taxon>Arthropoda</taxon>
        <taxon>Crustacea</taxon>
        <taxon>Branchiopoda</taxon>
        <taxon>Diplostraca</taxon>
        <taxon>Cladocera</taxon>
        <taxon>Anomopoda</taxon>
        <taxon>Daphniidae</taxon>
        <taxon>Daphnia</taxon>
    </lineage>
</organism>
<evidence type="ECO:0000313" key="1">
    <source>
        <dbReference type="EMBL" id="EFX68538.1"/>
    </source>
</evidence>
<dbReference type="Proteomes" id="UP000000305">
    <property type="component" value="Unassembled WGS sequence"/>
</dbReference>
<dbReference type="KEGG" id="dpx:DAPPUDRAFT_329996"/>
<keyword evidence="2" id="KW-1185">Reference proteome</keyword>
<dbReference type="EMBL" id="GL732653">
    <property type="protein sequence ID" value="EFX68538.1"/>
    <property type="molecule type" value="Genomic_DNA"/>
</dbReference>
<evidence type="ECO:0000313" key="2">
    <source>
        <dbReference type="Proteomes" id="UP000000305"/>
    </source>
</evidence>
<gene>
    <name evidence="1" type="ORF">DAPPUDRAFT_329996</name>
</gene>
<reference evidence="1 2" key="1">
    <citation type="journal article" date="2011" name="Science">
        <title>The ecoresponsive genome of Daphnia pulex.</title>
        <authorList>
            <person name="Colbourne J.K."/>
            <person name="Pfrender M.E."/>
            <person name="Gilbert D."/>
            <person name="Thomas W.K."/>
            <person name="Tucker A."/>
            <person name="Oakley T.H."/>
            <person name="Tokishita S."/>
            <person name="Aerts A."/>
            <person name="Arnold G.J."/>
            <person name="Basu M.K."/>
            <person name="Bauer D.J."/>
            <person name="Caceres C.E."/>
            <person name="Carmel L."/>
            <person name="Casola C."/>
            <person name="Choi J.H."/>
            <person name="Detter J.C."/>
            <person name="Dong Q."/>
            <person name="Dusheyko S."/>
            <person name="Eads B.D."/>
            <person name="Frohlich T."/>
            <person name="Geiler-Samerotte K.A."/>
            <person name="Gerlach D."/>
            <person name="Hatcher P."/>
            <person name="Jogdeo S."/>
            <person name="Krijgsveld J."/>
            <person name="Kriventseva E.V."/>
            <person name="Kultz D."/>
            <person name="Laforsch C."/>
            <person name="Lindquist E."/>
            <person name="Lopez J."/>
            <person name="Manak J.R."/>
            <person name="Muller J."/>
            <person name="Pangilinan J."/>
            <person name="Patwardhan R.P."/>
            <person name="Pitluck S."/>
            <person name="Pritham E.J."/>
            <person name="Rechtsteiner A."/>
            <person name="Rho M."/>
            <person name="Rogozin I.B."/>
            <person name="Sakarya O."/>
            <person name="Salamov A."/>
            <person name="Schaack S."/>
            <person name="Shapiro H."/>
            <person name="Shiga Y."/>
            <person name="Skalitzky C."/>
            <person name="Smith Z."/>
            <person name="Souvorov A."/>
            <person name="Sung W."/>
            <person name="Tang Z."/>
            <person name="Tsuchiya D."/>
            <person name="Tu H."/>
            <person name="Vos H."/>
            <person name="Wang M."/>
            <person name="Wolf Y.I."/>
            <person name="Yamagata H."/>
            <person name="Yamada T."/>
            <person name="Ye Y."/>
            <person name="Shaw J.R."/>
            <person name="Andrews J."/>
            <person name="Crease T.J."/>
            <person name="Tang H."/>
            <person name="Lucas S.M."/>
            <person name="Robertson H.M."/>
            <person name="Bork P."/>
            <person name="Koonin E.V."/>
            <person name="Zdobnov E.M."/>
            <person name="Grigoriev I.V."/>
            <person name="Lynch M."/>
            <person name="Boore J.L."/>
        </authorList>
    </citation>
    <scope>NUCLEOTIDE SEQUENCE [LARGE SCALE GENOMIC DNA]</scope>
</reference>
<sequence length="74" mass="8702">MTQMPIGIKPIPSNVNLQKEKPVRMSFNLKGHGDHYGKRVIQWCRGWIIVVKHIDDKLLTRVTPLLLIMDFIHW</sequence>
<protein>
    <submittedName>
        <fullName evidence="1">Uncharacterized protein</fullName>
    </submittedName>
</protein>
<dbReference type="HOGENOM" id="CLU_2690312_0_0_1"/>
<dbReference type="PhylomeDB" id="E9HI88"/>